<comment type="caution">
    <text evidence="1">The sequence shown here is derived from an EMBL/GenBank/DDBJ whole genome shotgun (WGS) entry which is preliminary data.</text>
</comment>
<dbReference type="Proteomes" id="UP001055811">
    <property type="component" value="Linkage Group LG09"/>
</dbReference>
<proteinExistence type="predicted"/>
<sequence length="226" mass="25822">MASNTVVCISDFMASLSHHRLEPGYLLLHNASANDTFSFAKFEKYWSEFSLILAIAVILDPRYKLQTVEWGYSKIYGANSSQFEEVKDTLSSLFDIYSVNSLAKKNGDSNSNDVNEPKESLDGICSGIHTNEAWKEFDAFDYEYGLLKSPLHTWLVDKGFLFKMARLYKLTKELFKSSSVLKLYQRTTNVLSIYPTAKFAYFYYFSIIFVYTQTIPGSSSPLCHQV</sequence>
<dbReference type="EMBL" id="CM042017">
    <property type="protein sequence ID" value="KAI3689510.1"/>
    <property type="molecule type" value="Genomic_DNA"/>
</dbReference>
<reference evidence="1 2" key="2">
    <citation type="journal article" date="2022" name="Mol. Ecol. Resour.">
        <title>The genomes of chicory, endive, great burdock and yacon provide insights into Asteraceae paleo-polyploidization history and plant inulin production.</title>
        <authorList>
            <person name="Fan W."/>
            <person name="Wang S."/>
            <person name="Wang H."/>
            <person name="Wang A."/>
            <person name="Jiang F."/>
            <person name="Liu H."/>
            <person name="Zhao H."/>
            <person name="Xu D."/>
            <person name="Zhang Y."/>
        </authorList>
    </citation>
    <scope>NUCLEOTIDE SEQUENCE [LARGE SCALE GENOMIC DNA]</scope>
    <source>
        <strain evidence="2">cv. Punajuju</strain>
        <tissue evidence="1">Leaves</tissue>
    </source>
</reference>
<gene>
    <name evidence="1" type="ORF">L2E82_47470</name>
</gene>
<organism evidence="1 2">
    <name type="scientific">Cichorium intybus</name>
    <name type="common">Chicory</name>
    <dbReference type="NCBI Taxonomy" id="13427"/>
    <lineage>
        <taxon>Eukaryota</taxon>
        <taxon>Viridiplantae</taxon>
        <taxon>Streptophyta</taxon>
        <taxon>Embryophyta</taxon>
        <taxon>Tracheophyta</taxon>
        <taxon>Spermatophyta</taxon>
        <taxon>Magnoliopsida</taxon>
        <taxon>eudicotyledons</taxon>
        <taxon>Gunneridae</taxon>
        <taxon>Pentapetalae</taxon>
        <taxon>asterids</taxon>
        <taxon>campanulids</taxon>
        <taxon>Asterales</taxon>
        <taxon>Asteraceae</taxon>
        <taxon>Cichorioideae</taxon>
        <taxon>Cichorieae</taxon>
        <taxon>Cichoriinae</taxon>
        <taxon>Cichorium</taxon>
    </lineage>
</organism>
<name>A0ACB8YVN1_CICIN</name>
<reference evidence="2" key="1">
    <citation type="journal article" date="2022" name="Mol. Ecol. Resour.">
        <title>The genomes of chicory, endive, great burdock and yacon provide insights into Asteraceae palaeo-polyploidization history and plant inulin production.</title>
        <authorList>
            <person name="Fan W."/>
            <person name="Wang S."/>
            <person name="Wang H."/>
            <person name="Wang A."/>
            <person name="Jiang F."/>
            <person name="Liu H."/>
            <person name="Zhao H."/>
            <person name="Xu D."/>
            <person name="Zhang Y."/>
        </authorList>
    </citation>
    <scope>NUCLEOTIDE SEQUENCE [LARGE SCALE GENOMIC DNA]</scope>
    <source>
        <strain evidence="2">cv. Punajuju</strain>
    </source>
</reference>
<accession>A0ACB8YVN1</accession>
<evidence type="ECO:0000313" key="1">
    <source>
        <dbReference type="EMBL" id="KAI3689510.1"/>
    </source>
</evidence>
<protein>
    <submittedName>
        <fullName evidence="1">Uncharacterized protein</fullName>
    </submittedName>
</protein>
<keyword evidence="2" id="KW-1185">Reference proteome</keyword>
<evidence type="ECO:0000313" key="2">
    <source>
        <dbReference type="Proteomes" id="UP001055811"/>
    </source>
</evidence>